<comment type="similarity">
    <text evidence="5">Belongs to the bacterial ribosomal protein bL25 family. CTC subfamily.</text>
</comment>
<dbReference type="PANTHER" id="PTHR33284:SF1">
    <property type="entry name" value="RIBOSOMAL PROTEIN L25_GLN-TRNA SYNTHETASE, ANTI-CODON-BINDING DOMAIN-CONTAINING PROTEIN"/>
    <property type="match status" value="1"/>
</dbReference>
<dbReference type="InterPro" id="IPR029751">
    <property type="entry name" value="Ribosomal_L25_dom"/>
</dbReference>
<dbReference type="Gene3D" id="2.170.120.20">
    <property type="entry name" value="Ribosomal protein L25, beta domain"/>
    <property type="match status" value="1"/>
</dbReference>
<keyword evidence="4 5" id="KW-0687">Ribonucleoprotein</keyword>
<evidence type="ECO:0000259" key="8">
    <source>
        <dbReference type="Pfam" id="PF14693"/>
    </source>
</evidence>
<organism evidence="9 10">
    <name type="scientific">Leptolyngbya foveolarum</name>
    <dbReference type="NCBI Taxonomy" id="47253"/>
    <lineage>
        <taxon>Bacteria</taxon>
        <taxon>Bacillati</taxon>
        <taxon>Cyanobacteriota</taxon>
        <taxon>Cyanophyceae</taxon>
        <taxon>Leptolyngbyales</taxon>
        <taxon>Leptolyngbyaceae</taxon>
        <taxon>Leptolyngbya group</taxon>
        <taxon>Leptolyngbya</taxon>
    </lineage>
</organism>
<dbReference type="SUPFAM" id="SSF50715">
    <property type="entry name" value="Ribosomal protein L25-like"/>
    <property type="match status" value="1"/>
</dbReference>
<dbReference type="Gene3D" id="2.40.240.10">
    <property type="entry name" value="Ribosomal Protein L25, Chain P"/>
    <property type="match status" value="1"/>
</dbReference>
<protein>
    <recommendedName>
        <fullName evidence="5">Large ribosomal subunit protein bL25</fullName>
    </recommendedName>
    <alternativeName>
        <fullName evidence="5">General stress protein CTC</fullName>
    </alternativeName>
</protein>
<dbReference type="InterPro" id="IPR020930">
    <property type="entry name" value="Ribosomal_uL5_bac-type"/>
</dbReference>
<evidence type="ECO:0000256" key="5">
    <source>
        <dbReference type="HAMAP-Rule" id="MF_01334"/>
    </source>
</evidence>
<evidence type="ECO:0000313" key="9">
    <source>
        <dbReference type="EMBL" id="PZO18247.1"/>
    </source>
</evidence>
<evidence type="ECO:0000256" key="4">
    <source>
        <dbReference type="ARBA" id="ARBA00023274"/>
    </source>
</evidence>
<feature type="region of interest" description="Disordered" evidence="6">
    <location>
        <begin position="191"/>
        <end position="216"/>
    </location>
</feature>
<dbReference type="GO" id="GO:0003735">
    <property type="term" value="F:structural constituent of ribosome"/>
    <property type="evidence" value="ECO:0007669"/>
    <property type="project" value="InterPro"/>
</dbReference>
<accession>A0A2W4UG42</accession>
<dbReference type="InterPro" id="IPR020057">
    <property type="entry name" value="Ribosomal_bL25_b-dom"/>
</dbReference>
<evidence type="ECO:0000256" key="2">
    <source>
        <dbReference type="ARBA" id="ARBA00022884"/>
    </source>
</evidence>
<sequence>MDLNIECAKRAADEKTKKLRREGTLPAVLYGHDGTESVALKLSNYEAEALLRHATVNKSVITVNVPDMPWSGKVILREVQKHPWKNKIHHLSFFSIASQKEIEVSMPIRFVGEAIGVSQQGGTLDMVMTEIQLKCPPDGIPQYLDVDVSDLEIGNALHVGEIKLPKGSSVSVESSLLVVSVLAPRTAAAVDEASGEVPEATPTETTKVEENIDTAS</sequence>
<dbReference type="Proteomes" id="UP000249354">
    <property type="component" value="Unassembled WGS sequence"/>
</dbReference>
<dbReference type="InterPro" id="IPR020056">
    <property type="entry name" value="Rbsml_bL25/Gln-tRNA_synth_N"/>
</dbReference>
<evidence type="ECO:0000256" key="6">
    <source>
        <dbReference type="SAM" id="MobiDB-lite"/>
    </source>
</evidence>
<dbReference type="Pfam" id="PF14693">
    <property type="entry name" value="Ribosomal_TL5_C"/>
    <property type="match status" value="1"/>
</dbReference>
<feature type="domain" description="Large ribosomal subunit protein bL25 L25" evidence="7">
    <location>
        <begin position="5"/>
        <end position="93"/>
    </location>
</feature>
<dbReference type="InterPro" id="IPR037121">
    <property type="entry name" value="Ribosomal_bL25_C"/>
</dbReference>
<feature type="domain" description="Large ribosomal subunit protein bL25 beta" evidence="8">
    <location>
        <begin position="101"/>
        <end position="185"/>
    </location>
</feature>
<dbReference type="NCBIfam" id="TIGR00731">
    <property type="entry name" value="bL25_bact_ctc"/>
    <property type="match status" value="1"/>
</dbReference>
<evidence type="ECO:0000256" key="1">
    <source>
        <dbReference type="ARBA" id="ARBA00022730"/>
    </source>
</evidence>
<dbReference type="NCBIfam" id="NF004612">
    <property type="entry name" value="PRK05943.1"/>
    <property type="match status" value="1"/>
</dbReference>
<proteinExistence type="inferred from homology"/>
<dbReference type="PANTHER" id="PTHR33284">
    <property type="entry name" value="RIBOSOMAL PROTEIN L25/GLN-TRNA SYNTHETASE, ANTI-CODON-BINDING DOMAIN-CONTAINING PROTEIN"/>
    <property type="match status" value="1"/>
</dbReference>
<evidence type="ECO:0000313" key="10">
    <source>
        <dbReference type="Proteomes" id="UP000249354"/>
    </source>
</evidence>
<keyword evidence="2 5" id="KW-0694">RNA-binding</keyword>
<dbReference type="Pfam" id="PF01386">
    <property type="entry name" value="Ribosomal_L25p"/>
    <property type="match status" value="1"/>
</dbReference>
<comment type="caution">
    <text evidence="9">The sequence shown here is derived from an EMBL/GenBank/DDBJ whole genome shotgun (WGS) entry which is preliminary data.</text>
</comment>
<keyword evidence="3 5" id="KW-0689">Ribosomal protein</keyword>
<evidence type="ECO:0000256" key="3">
    <source>
        <dbReference type="ARBA" id="ARBA00022980"/>
    </source>
</evidence>
<dbReference type="GO" id="GO:0022625">
    <property type="term" value="C:cytosolic large ribosomal subunit"/>
    <property type="evidence" value="ECO:0007669"/>
    <property type="project" value="TreeGrafter"/>
</dbReference>
<reference evidence="10" key="1">
    <citation type="submission" date="2018-04" db="EMBL/GenBank/DDBJ databases">
        <authorList>
            <person name="Cornet L."/>
        </authorList>
    </citation>
    <scope>NUCLEOTIDE SEQUENCE [LARGE SCALE GENOMIC DNA]</scope>
</reference>
<dbReference type="NCBIfam" id="NF004139">
    <property type="entry name" value="PRK05618.4-2"/>
    <property type="match status" value="1"/>
</dbReference>
<dbReference type="CDD" id="cd00495">
    <property type="entry name" value="Ribosomal_L25_TL5_CTC"/>
    <property type="match status" value="1"/>
</dbReference>
<dbReference type="InterPro" id="IPR001021">
    <property type="entry name" value="Ribosomal_bL25_long"/>
</dbReference>
<dbReference type="EMBL" id="QBMC01000057">
    <property type="protein sequence ID" value="PZO18247.1"/>
    <property type="molecule type" value="Genomic_DNA"/>
</dbReference>
<gene>
    <name evidence="5" type="primary">rplY</name>
    <name evidence="5" type="synonym">ctc</name>
    <name evidence="9" type="ORF">DCF25_10015</name>
</gene>
<dbReference type="AlphaFoldDB" id="A0A2W4UG42"/>
<dbReference type="GO" id="GO:0008097">
    <property type="term" value="F:5S rRNA binding"/>
    <property type="evidence" value="ECO:0007669"/>
    <property type="project" value="InterPro"/>
</dbReference>
<evidence type="ECO:0000259" key="7">
    <source>
        <dbReference type="Pfam" id="PF01386"/>
    </source>
</evidence>
<dbReference type="GO" id="GO:0006412">
    <property type="term" value="P:translation"/>
    <property type="evidence" value="ECO:0007669"/>
    <property type="project" value="UniProtKB-UniRule"/>
</dbReference>
<comment type="subunit">
    <text evidence="5">Part of the 50S ribosomal subunit; part of the 5S rRNA/L5/L18/L25 subcomplex. Contacts the 5S rRNA. Binds to the 5S rRNA independently of L5 and L18.</text>
</comment>
<name>A0A2W4UG42_9CYAN</name>
<dbReference type="InterPro" id="IPR011035">
    <property type="entry name" value="Ribosomal_bL25/Gln-tRNA_synth"/>
</dbReference>
<dbReference type="HAMAP" id="MF_01334">
    <property type="entry name" value="Ribosomal_bL25_CTC"/>
    <property type="match status" value="1"/>
</dbReference>
<reference evidence="9 10" key="2">
    <citation type="submission" date="2018-06" db="EMBL/GenBank/DDBJ databases">
        <title>Metagenomic assembly of (sub)arctic Cyanobacteria and their associated microbiome from non-axenic cultures.</title>
        <authorList>
            <person name="Baurain D."/>
        </authorList>
    </citation>
    <scope>NUCLEOTIDE SEQUENCE [LARGE SCALE GENOMIC DNA]</scope>
    <source>
        <strain evidence="9">ULC129bin1</strain>
    </source>
</reference>
<keyword evidence="1 5" id="KW-0699">rRNA-binding</keyword>
<comment type="function">
    <text evidence="5">This is one of the proteins that binds to the 5S RNA in the ribosome where it forms part of the central protuberance.</text>
</comment>